<keyword evidence="1" id="KW-1185">Reference proteome</keyword>
<name>A0A914HGC9_GLORO</name>
<evidence type="ECO:0000313" key="1">
    <source>
        <dbReference type="Proteomes" id="UP000887572"/>
    </source>
</evidence>
<sequence length="217" mass="23758">MKEPIRIWGIKRLEIVDKLVISECVFYRHNNNNGTRTGQGHLPSLGNICHRLSTNIALRPPPPISASLLTHLSAGMLFSSFTALLTMAVVSLIGGTSADEYYGVRLGSFRNTTSGMFGNVWLANSTVIQITDFRMDKIQKHEILFAFASSDGKFAAVKSLYNVVIDDRGENLLMPISKKHLGNVGPEKLRLVAVTPAGKKIHDFKQFGVATGKTMVG</sequence>
<protein>
    <submittedName>
        <fullName evidence="2">Uncharacterized protein</fullName>
    </submittedName>
</protein>
<organism evidence="1 2">
    <name type="scientific">Globodera rostochiensis</name>
    <name type="common">Golden nematode worm</name>
    <name type="synonym">Heterodera rostochiensis</name>
    <dbReference type="NCBI Taxonomy" id="31243"/>
    <lineage>
        <taxon>Eukaryota</taxon>
        <taxon>Metazoa</taxon>
        <taxon>Ecdysozoa</taxon>
        <taxon>Nematoda</taxon>
        <taxon>Chromadorea</taxon>
        <taxon>Rhabditida</taxon>
        <taxon>Tylenchina</taxon>
        <taxon>Tylenchomorpha</taxon>
        <taxon>Tylenchoidea</taxon>
        <taxon>Heteroderidae</taxon>
        <taxon>Heteroderinae</taxon>
        <taxon>Globodera</taxon>
    </lineage>
</organism>
<evidence type="ECO:0000313" key="2">
    <source>
        <dbReference type="WBParaSite" id="Gr19_v10_g1637.t1"/>
    </source>
</evidence>
<dbReference type="AlphaFoldDB" id="A0A914HGC9"/>
<dbReference type="Proteomes" id="UP000887572">
    <property type="component" value="Unplaced"/>
</dbReference>
<accession>A0A914HGC9</accession>
<proteinExistence type="predicted"/>
<dbReference type="WBParaSite" id="Gr19_v10_g1637.t1">
    <property type="protein sequence ID" value="Gr19_v10_g1637.t1"/>
    <property type="gene ID" value="Gr19_v10_g1637"/>
</dbReference>
<reference evidence="2" key="1">
    <citation type="submission" date="2022-11" db="UniProtKB">
        <authorList>
            <consortium name="WormBaseParasite"/>
        </authorList>
    </citation>
    <scope>IDENTIFICATION</scope>
</reference>